<organism evidence="2 3">
    <name type="scientific">Flavobacterium difficile</name>
    <dbReference type="NCBI Taxonomy" id="2709659"/>
    <lineage>
        <taxon>Bacteria</taxon>
        <taxon>Pseudomonadati</taxon>
        <taxon>Bacteroidota</taxon>
        <taxon>Flavobacteriia</taxon>
        <taxon>Flavobacteriales</taxon>
        <taxon>Flavobacteriaceae</taxon>
        <taxon>Flavobacterium</taxon>
    </lineage>
</organism>
<name>A0ABX0I6F0_9FLAO</name>
<protein>
    <recommendedName>
        <fullName evidence="4">Glycosyltransferase RgtA/B/C/D-like domain-containing protein</fullName>
    </recommendedName>
</protein>
<keyword evidence="1" id="KW-0472">Membrane</keyword>
<evidence type="ECO:0000256" key="1">
    <source>
        <dbReference type="SAM" id="Phobius"/>
    </source>
</evidence>
<feature type="transmembrane region" description="Helical" evidence="1">
    <location>
        <begin position="341"/>
        <end position="359"/>
    </location>
</feature>
<keyword evidence="1" id="KW-1133">Transmembrane helix</keyword>
<proteinExistence type="predicted"/>
<evidence type="ECO:0000313" key="2">
    <source>
        <dbReference type="EMBL" id="NHM01379.1"/>
    </source>
</evidence>
<feature type="transmembrane region" description="Helical" evidence="1">
    <location>
        <begin position="395"/>
        <end position="411"/>
    </location>
</feature>
<accession>A0ABX0I6F0</accession>
<dbReference type="EMBL" id="JAAJBT010000002">
    <property type="protein sequence ID" value="NHM01379.1"/>
    <property type="molecule type" value="Genomic_DNA"/>
</dbReference>
<feature type="transmembrane region" description="Helical" evidence="1">
    <location>
        <begin position="190"/>
        <end position="207"/>
    </location>
</feature>
<keyword evidence="1" id="KW-0812">Transmembrane</keyword>
<feature type="transmembrane region" description="Helical" evidence="1">
    <location>
        <begin position="7"/>
        <end position="27"/>
    </location>
</feature>
<evidence type="ECO:0008006" key="4">
    <source>
        <dbReference type="Google" id="ProtNLM"/>
    </source>
</evidence>
<comment type="caution">
    <text evidence="2">The sequence shown here is derived from an EMBL/GenBank/DDBJ whole genome shotgun (WGS) entry which is preliminary data.</text>
</comment>
<feature type="transmembrane region" description="Helical" evidence="1">
    <location>
        <begin position="125"/>
        <end position="144"/>
    </location>
</feature>
<feature type="transmembrane region" description="Helical" evidence="1">
    <location>
        <begin position="156"/>
        <end position="178"/>
    </location>
</feature>
<feature type="transmembrane region" description="Helical" evidence="1">
    <location>
        <begin position="371"/>
        <end position="389"/>
    </location>
</feature>
<evidence type="ECO:0000313" key="3">
    <source>
        <dbReference type="Proteomes" id="UP000800984"/>
    </source>
</evidence>
<keyword evidence="3" id="KW-1185">Reference proteome</keyword>
<gene>
    <name evidence="2" type="ORF">G4D72_04555</name>
</gene>
<sequence>MNKLFQKYALLILVVFGLICRILFLFFNQTVLLTNDSQTYLDLAKIISSGTISGYFGGRTPGYPFLIFLLGNSTKLVVVFQMIIGILSSVIWYRILIFFKCNASVSCLVSLVFSSYLHVLSYEHAILIESINLFVVTLLIYYIIKNKILETAFCLTILVLLKPFYIFLPFVIFTYFIYNNFNWKAIFKQQLVVLILPLFVFISWSYVNFLNTGFFVSSTYFGLNKIQNCVNFIEKAPPEFDWIKTPYLQQRALHSENGLGNPMCIWFAVDNGDFEYKKMTFPQLSYEFGKCADATIKNNIGLYFKQVIFLSFKEFWNVEMVSVNSVESSYFLKNIWKFQSVFLRIFKTLFLLIIPIYIFRFIKNRLFSIELLLVLLVLATAILQALVVYGSNGRYSFPFEFIMITIVLLVIKNNFFPTKDETTFIK</sequence>
<dbReference type="Proteomes" id="UP000800984">
    <property type="component" value="Unassembled WGS sequence"/>
</dbReference>
<reference evidence="2 3" key="1">
    <citation type="submission" date="2020-02" db="EMBL/GenBank/DDBJ databases">
        <authorList>
            <person name="Chen W.-M."/>
        </authorList>
    </citation>
    <scope>NUCLEOTIDE SEQUENCE [LARGE SCALE GENOMIC DNA]</scope>
    <source>
        <strain evidence="2 3">KDG-16</strain>
    </source>
</reference>
<dbReference type="RefSeq" id="WP_166076432.1">
    <property type="nucleotide sequence ID" value="NZ_JAAJBT010000002.1"/>
</dbReference>